<sequence>MLVLAPQRDPRHAARIDPDLQIILHVAPPDASPASATLAAPGAAAKRPAAPPMRP</sequence>
<gene>
    <name evidence="2" type="ORF">NHU_01340</name>
</gene>
<accession>A0A0D6B1B5</accession>
<protein>
    <submittedName>
        <fullName evidence="2">Uncharacterized protein</fullName>
    </submittedName>
</protein>
<evidence type="ECO:0000313" key="2">
    <source>
        <dbReference type="EMBL" id="BAQ68499.1"/>
    </source>
</evidence>
<dbReference type="Proteomes" id="UP000064912">
    <property type="component" value="Chromosome"/>
</dbReference>
<dbReference type="AlphaFoldDB" id="A0A0D6B1B5"/>
<feature type="region of interest" description="Disordered" evidence="1">
    <location>
        <begin position="31"/>
        <end position="55"/>
    </location>
</feature>
<proteinExistence type="predicted"/>
<reference evidence="2 3" key="1">
    <citation type="submission" date="2015-02" db="EMBL/GenBank/DDBJ databases">
        <title>Genome sequene of Rhodovulum sulfidophilum DSM 2351.</title>
        <authorList>
            <person name="Nagao N."/>
        </authorList>
    </citation>
    <scope>NUCLEOTIDE SEQUENCE [LARGE SCALE GENOMIC DNA]</scope>
    <source>
        <strain evidence="2 3">DSM 2351</strain>
    </source>
</reference>
<name>A0A0D6B1B5_RHOSU</name>
<evidence type="ECO:0000256" key="1">
    <source>
        <dbReference type="SAM" id="MobiDB-lite"/>
    </source>
</evidence>
<dbReference type="KEGG" id="rsu:NHU_01340"/>
<organism evidence="2 3">
    <name type="scientific">Rhodovulum sulfidophilum</name>
    <name type="common">Rhodobacter sulfidophilus</name>
    <dbReference type="NCBI Taxonomy" id="35806"/>
    <lineage>
        <taxon>Bacteria</taxon>
        <taxon>Pseudomonadati</taxon>
        <taxon>Pseudomonadota</taxon>
        <taxon>Alphaproteobacteria</taxon>
        <taxon>Rhodobacterales</taxon>
        <taxon>Paracoccaceae</taxon>
        <taxon>Rhodovulum</taxon>
    </lineage>
</organism>
<feature type="compositionally biased region" description="Low complexity" evidence="1">
    <location>
        <begin position="31"/>
        <end position="48"/>
    </location>
</feature>
<evidence type="ECO:0000313" key="3">
    <source>
        <dbReference type="Proteomes" id="UP000064912"/>
    </source>
</evidence>
<dbReference type="EMBL" id="AP014800">
    <property type="protein sequence ID" value="BAQ68499.1"/>
    <property type="molecule type" value="Genomic_DNA"/>
</dbReference>